<sequence>MEDLFRKHIDSLLKIGAIRPSKSRYRTMAMIINSGTTNDLVTGREVKGKERVVFNYKSLNDNTYRDQYSLPGINTIIKRIGDFDDSSVYSISEGEGDTHQSISVMVHDIPIEETVFMAIEEDDESDSEHKEEDNQFHHYTFMFHPGPPTKIAEMVQSDGLWKPNKELPVKSKECEHERNENTVTNYTICYYCGILTTDISRLNCPKCQRTTCALCARNYLGKIVNVKRNQL</sequence>
<name>A0ABQ5ED16_9ASTR</name>
<dbReference type="EMBL" id="BQNB010016179">
    <property type="protein sequence ID" value="GJT48742.1"/>
    <property type="molecule type" value="Genomic_DNA"/>
</dbReference>
<proteinExistence type="predicted"/>
<evidence type="ECO:0000313" key="2">
    <source>
        <dbReference type="Proteomes" id="UP001151760"/>
    </source>
</evidence>
<reference evidence="1" key="1">
    <citation type="journal article" date="2022" name="Int. J. Mol. Sci.">
        <title>Draft Genome of Tanacetum Coccineum: Genomic Comparison of Closely Related Tanacetum-Family Plants.</title>
        <authorList>
            <person name="Yamashiro T."/>
            <person name="Shiraishi A."/>
            <person name="Nakayama K."/>
            <person name="Satake H."/>
        </authorList>
    </citation>
    <scope>NUCLEOTIDE SEQUENCE</scope>
</reference>
<dbReference type="SUPFAM" id="SSF56672">
    <property type="entry name" value="DNA/RNA polymerases"/>
    <property type="match status" value="1"/>
</dbReference>
<accession>A0ABQ5ED16</accession>
<evidence type="ECO:0000313" key="1">
    <source>
        <dbReference type="EMBL" id="GJT48742.1"/>
    </source>
</evidence>
<dbReference type="Gene3D" id="3.30.70.270">
    <property type="match status" value="1"/>
</dbReference>
<protein>
    <submittedName>
        <fullName evidence="1">Uncharacterized protein</fullName>
    </submittedName>
</protein>
<gene>
    <name evidence="1" type="ORF">Tco_0974899</name>
</gene>
<keyword evidence="2" id="KW-1185">Reference proteome</keyword>
<dbReference type="Proteomes" id="UP001151760">
    <property type="component" value="Unassembled WGS sequence"/>
</dbReference>
<dbReference type="InterPro" id="IPR043128">
    <property type="entry name" value="Rev_trsase/Diguanyl_cyclase"/>
</dbReference>
<reference evidence="1" key="2">
    <citation type="submission" date="2022-01" db="EMBL/GenBank/DDBJ databases">
        <authorList>
            <person name="Yamashiro T."/>
            <person name="Shiraishi A."/>
            <person name="Satake H."/>
            <person name="Nakayama K."/>
        </authorList>
    </citation>
    <scope>NUCLEOTIDE SEQUENCE</scope>
</reference>
<dbReference type="InterPro" id="IPR043502">
    <property type="entry name" value="DNA/RNA_pol_sf"/>
</dbReference>
<dbReference type="Gene3D" id="3.10.10.10">
    <property type="entry name" value="HIV Type 1 Reverse Transcriptase, subunit A, domain 1"/>
    <property type="match status" value="1"/>
</dbReference>
<comment type="caution">
    <text evidence="1">The sequence shown here is derived from an EMBL/GenBank/DDBJ whole genome shotgun (WGS) entry which is preliminary data.</text>
</comment>
<organism evidence="1 2">
    <name type="scientific">Tanacetum coccineum</name>
    <dbReference type="NCBI Taxonomy" id="301880"/>
    <lineage>
        <taxon>Eukaryota</taxon>
        <taxon>Viridiplantae</taxon>
        <taxon>Streptophyta</taxon>
        <taxon>Embryophyta</taxon>
        <taxon>Tracheophyta</taxon>
        <taxon>Spermatophyta</taxon>
        <taxon>Magnoliopsida</taxon>
        <taxon>eudicotyledons</taxon>
        <taxon>Gunneridae</taxon>
        <taxon>Pentapetalae</taxon>
        <taxon>asterids</taxon>
        <taxon>campanulids</taxon>
        <taxon>Asterales</taxon>
        <taxon>Asteraceae</taxon>
        <taxon>Asteroideae</taxon>
        <taxon>Anthemideae</taxon>
        <taxon>Anthemidinae</taxon>
        <taxon>Tanacetum</taxon>
    </lineage>
</organism>